<dbReference type="Gene3D" id="1.10.30.50">
    <property type="match status" value="1"/>
</dbReference>
<reference evidence="2 3" key="1">
    <citation type="submission" date="2018-08" db="EMBL/GenBank/DDBJ databases">
        <title>A genome reference for cultivated species of the human gut microbiota.</title>
        <authorList>
            <person name="Zou Y."/>
            <person name="Xue W."/>
            <person name="Luo G."/>
        </authorList>
    </citation>
    <scope>NUCLEOTIDE SEQUENCE [LARGE SCALE GENOMIC DNA]</scope>
    <source>
        <strain evidence="2 3">AF15-25</strain>
    </source>
</reference>
<keyword evidence="2" id="KW-0540">Nuclease</keyword>
<evidence type="ECO:0000313" key="3">
    <source>
        <dbReference type="Proteomes" id="UP000285236"/>
    </source>
</evidence>
<keyword evidence="2" id="KW-0255">Endonuclease</keyword>
<gene>
    <name evidence="2" type="ORF">DWW35_07305</name>
</gene>
<dbReference type="Pfam" id="PF01844">
    <property type="entry name" value="HNH"/>
    <property type="match status" value="1"/>
</dbReference>
<evidence type="ECO:0000259" key="1">
    <source>
        <dbReference type="Pfam" id="PF01844"/>
    </source>
</evidence>
<dbReference type="GO" id="GO:0003676">
    <property type="term" value="F:nucleic acid binding"/>
    <property type="evidence" value="ECO:0007669"/>
    <property type="project" value="InterPro"/>
</dbReference>
<dbReference type="RefSeq" id="WP_118079978.1">
    <property type="nucleotide sequence ID" value="NZ_QRYP01000015.1"/>
</dbReference>
<dbReference type="GO" id="GO:0004519">
    <property type="term" value="F:endonuclease activity"/>
    <property type="evidence" value="ECO:0007669"/>
    <property type="project" value="UniProtKB-KW"/>
</dbReference>
<organism evidence="2 3">
    <name type="scientific">Segatella copri</name>
    <dbReference type="NCBI Taxonomy" id="165179"/>
    <lineage>
        <taxon>Bacteria</taxon>
        <taxon>Pseudomonadati</taxon>
        <taxon>Bacteroidota</taxon>
        <taxon>Bacteroidia</taxon>
        <taxon>Bacteroidales</taxon>
        <taxon>Prevotellaceae</taxon>
        <taxon>Segatella</taxon>
    </lineage>
</organism>
<dbReference type="InterPro" id="IPR002711">
    <property type="entry name" value="HNH"/>
</dbReference>
<evidence type="ECO:0000313" key="2">
    <source>
        <dbReference type="EMBL" id="RGU97261.1"/>
    </source>
</evidence>
<name>A0AA92TSA3_9BACT</name>
<dbReference type="InterPro" id="IPR003615">
    <property type="entry name" value="HNH_nuc"/>
</dbReference>
<dbReference type="CDD" id="cd00085">
    <property type="entry name" value="HNHc"/>
    <property type="match status" value="1"/>
</dbReference>
<keyword evidence="2" id="KW-0378">Hydrolase</keyword>
<comment type="caution">
    <text evidence="2">The sequence shown here is derived from an EMBL/GenBank/DDBJ whole genome shotgun (WGS) entry which is preliminary data.</text>
</comment>
<dbReference type="EMBL" id="QRYP01000015">
    <property type="protein sequence ID" value="RGU97261.1"/>
    <property type="molecule type" value="Genomic_DNA"/>
</dbReference>
<dbReference type="Proteomes" id="UP000285236">
    <property type="component" value="Unassembled WGS sequence"/>
</dbReference>
<sequence>MTNWTIEERRQIWNKGQVVPGYDPTMWRKDQCGAFIKWDKYGDRSDRYNNGWEIDHIKPDSFGGPDTISNARPLQWYNNASRQNGRLTCPVTAKEK</sequence>
<dbReference type="AlphaFoldDB" id="A0AA92TSA3"/>
<protein>
    <submittedName>
        <fullName evidence="2">HNH endonuclease</fullName>
    </submittedName>
</protein>
<accession>A0AA92TSA3</accession>
<proteinExistence type="predicted"/>
<feature type="domain" description="HNH" evidence="1">
    <location>
        <begin position="46"/>
        <end position="74"/>
    </location>
</feature>
<dbReference type="GO" id="GO:0008270">
    <property type="term" value="F:zinc ion binding"/>
    <property type="evidence" value="ECO:0007669"/>
    <property type="project" value="InterPro"/>
</dbReference>